<dbReference type="Proteomes" id="UP000094569">
    <property type="component" value="Unassembled WGS sequence"/>
</dbReference>
<dbReference type="OrthoDB" id="3182339at2759"/>
<name>A0A1E3BNC8_ASPCR</name>
<dbReference type="STRING" id="573508.A0A1E3BNC8"/>
<accession>A0A1E3BNC8</accession>
<evidence type="ECO:0000313" key="1">
    <source>
        <dbReference type="EMBL" id="ODM22449.1"/>
    </source>
</evidence>
<comment type="caution">
    <text evidence="1">The sequence shown here is derived from an EMBL/GenBank/DDBJ whole genome shotgun (WGS) entry which is preliminary data.</text>
</comment>
<dbReference type="EMBL" id="JXNT01000001">
    <property type="protein sequence ID" value="ODM22449.1"/>
    <property type="molecule type" value="Genomic_DNA"/>
</dbReference>
<sequence>MSIIASPGSRSEEPEKERLSSELHELRTIIDGMTTSANSLRKQYGEDLMTSLKVLVARQVGPSISHLIPALGDVNICTNVTGFPEEWLAATRTGQDFGQRPMGYVSQGRPLRSDHPFFAARVANDGDCKN</sequence>
<evidence type="ECO:0000313" key="2">
    <source>
        <dbReference type="Proteomes" id="UP000094569"/>
    </source>
</evidence>
<dbReference type="AlphaFoldDB" id="A0A1E3BNC8"/>
<dbReference type="VEuPathDB" id="FungiDB:SI65_00037"/>
<organism evidence="1 2">
    <name type="scientific">Aspergillus cristatus</name>
    <name type="common">Chinese Fuzhuan brick tea-fermentation fungus</name>
    <name type="synonym">Eurotium cristatum</name>
    <dbReference type="NCBI Taxonomy" id="573508"/>
    <lineage>
        <taxon>Eukaryota</taxon>
        <taxon>Fungi</taxon>
        <taxon>Dikarya</taxon>
        <taxon>Ascomycota</taxon>
        <taxon>Pezizomycotina</taxon>
        <taxon>Eurotiomycetes</taxon>
        <taxon>Eurotiomycetidae</taxon>
        <taxon>Eurotiales</taxon>
        <taxon>Aspergillaceae</taxon>
        <taxon>Aspergillus</taxon>
        <taxon>Aspergillus subgen. Aspergillus</taxon>
    </lineage>
</organism>
<gene>
    <name evidence="1" type="ORF">SI65_00037</name>
</gene>
<keyword evidence="2" id="KW-1185">Reference proteome</keyword>
<reference evidence="1 2" key="1">
    <citation type="journal article" date="2016" name="BMC Genomics">
        <title>Comparative genomic and transcriptomic analyses of the Fuzhuan brick tea-fermentation fungus Aspergillus cristatus.</title>
        <authorList>
            <person name="Ge Y."/>
            <person name="Wang Y."/>
            <person name="Liu Y."/>
            <person name="Tan Y."/>
            <person name="Ren X."/>
            <person name="Zhang X."/>
            <person name="Hyde K.D."/>
            <person name="Liu Y."/>
            <person name="Liu Z."/>
        </authorList>
    </citation>
    <scope>NUCLEOTIDE SEQUENCE [LARGE SCALE GENOMIC DNA]</scope>
    <source>
        <strain evidence="1 2">GZAAS20.1005</strain>
    </source>
</reference>
<protein>
    <submittedName>
        <fullName evidence="1">Uncharacterized protein</fullName>
    </submittedName>
</protein>
<proteinExistence type="predicted"/>